<organism evidence="1 2">
    <name type="scientific">Dreissena polymorpha</name>
    <name type="common">Zebra mussel</name>
    <name type="synonym">Mytilus polymorpha</name>
    <dbReference type="NCBI Taxonomy" id="45954"/>
    <lineage>
        <taxon>Eukaryota</taxon>
        <taxon>Metazoa</taxon>
        <taxon>Spiralia</taxon>
        <taxon>Lophotrochozoa</taxon>
        <taxon>Mollusca</taxon>
        <taxon>Bivalvia</taxon>
        <taxon>Autobranchia</taxon>
        <taxon>Heteroconchia</taxon>
        <taxon>Euheterodonta</taxon>
        <taxon>Imparidentia</taxon>
        <taxon>Neoheterodontei</taxon>
        <taxon>Myida</taxon>
        <taxon>Dreissenoidea</taxon>
        <taxon>Dreissenidae</taxon>
        <taxon>Dreissena</taxon>
    </lineage>
</organism>
<keyword evidence="2" id="KW-1185">Reference proteome</keyword>
<protein>
    <submittedName>
        <fullName evidence="1">Uncharacterized protein</fullName>
    </submittedName>
</protein>
<dbReference type="AlphaFoldDB" id="A0A9D4JSA9"/>
<dbReference type="EMBL" id="JAIWYP010000005">
    <property type="protein sequence ID" value="KAH3822800.1"/>
    <property type="molecule type" value="Genomic_DNA"/>
</dbReference>
<gene>
    <name evidence="1" type="ORF">DPMN_124591</name>
</gene>
<reference evidence="1" key="1">
    <citation type="journal article" date="2019" name="bioRxiv">
        <title>The Genome of the Zebra Mussel, Dreissena polymorpha: A Resource for Invasive Species Research.</title>
        <authorList>
            <person name="McCartney M.A."/>
            <person name="Auch B."/>
            <person name="Kono T."/>
            <person name="Mallez S."/>
            <person name="Zhang Y."/>
            <person name="Obille A."/>
            <person name="Becker A."/>
            <person name="Abrahante J.E."/>
            <person name="Garbe J."/>
            <person name="Badalamenti J.P."/>
            <person name="Herman A."/>
            <person name="Mangelson H."/>
            <person name="Liachko I."/>
            <person name="Sullivan S."/>
            <person name="Sone E.D."/>
            <person name="Koren S."/>
            <person name="Silverstein K.A.T."/>
            <person name="Beckman K.B."/>
            <person name="Gohl D.M."/>
        </authorList>
    </citation>
    <scope>NUCLEOTIDE SEQUENCE</scope>
    <source>
        <strain evidence="1">Duluth1</strain>
        <tissue evidence="1">Whole animal</tissue>
    </source>
</reference>
<evidence type="ECO:0000313" key="2">
    <source>
        <dbReference type="Proteomes" id="UP000828390"/>
    </source>
</evidence>
<dbReference type="Proteomes" id="UP000828390">
    <property type="component" value="Unassembled WGS sequence"/>
</dbReference>
<name>A0A9D4JSA9_DREPO</name>
<proteinExistence type="predicted"/>
<comment type="caution">
    <text evidence="1">The sequence shown here is derived from an EMBL/GenBank/DDBJ whole genome shotgun (WGS) entry which is preliminary data.</text>
</comment>
<sequence length="53" mass="6359">MKKKLHVGDENDDLLDLPDVKKWFEKEYTSKKKGKFLSIEWNGTMAFHFLRSE</sequence>
<evidence type="ECO:0000313" key="1">
    <source>
        <dbReference type="EMBL" id="KAH3822800.1"/>
    </source>
</evidence>
<reference evidence="1" key="2">
    <citation type="submission" date="2020-11" db="EMBL/GenBank/DDBJ databases">
        <authorList>
            <person name="McCartney M.A."/>
            <person name="Auch B."/>
            <person name="Kono T."/>
            <person name="Mallez S."/>
            <person name="Becker A."/>
            <person name="Gohl D.M."/>
            <person name="Silverstein K.A.T."/>
            <person name="Koren S."/>
            <person name="Bechman K.B."/>
            <person name="Herman A."/>
            <person name="Abrahante J.E."/>
            <person name="Garbe J."/>
        </authorList>
    </citation>
    <scope>NUCLEOTIDE SEQUENCE</scope>
    <source>
        <strain evidence="1">Duluth1</strain>
        <tissue evidence="1">Whole animal</tissue>
    </source>
</reference>
<accession>A0A9D4JSA9</accession>